<dbReference type="PANTHER" id="PTHR47150:SF7">
    <property type="entry name" value="NUCLEASE"/>
    <property type="match status" value="1"/>
</dbReference>
<organism evidence="1 2">
    <name type="scientific">Dipteronia sinensis</name>
    <dbReference type="NCBI Taxonomy" id="43782"/>
    <lineage>
        <taxon>Eukaryota</taxon>
        <taxon>Viridiplantae</taxon>
        <taxon>Streptophyta</taxon>
        <taxon>Embryophyta</taxon>
        <taxon>Tracheophyta</taxon>
        <taxon>Spermatophyta</taxon>
        <taxon>Magnoliopsida</taxon>
        <taxon>eudicotyledons</taxon>
        <taxon>Gunneridae</taxon>
        <taxon>Pentapetalae</taxon>
        <taxon>rosids</taxon>
        <taxon>malvids</taxon>
        <taxon>Sapindales</taxon>
        <taxon>Sapindaceae</taxon>
        <taxon>Hippocastanoideae</taxon>
        <taxon>Acereae</taxon>
        <taxon>Dipteronia</taxon>
    </lineage>
</organism>
<evidence type="ECO:0000313" key="1">
    <source>
        <dbReference type="EMBL" id="KAK3205742.1"/>
    </source>
</evidence>
<evidence type="ECO:0008006" key="3">
    <source>
        <dbReference type="Google" id="ProtNLM"/>
    </source>
</evidence>
<dbReference type="PANTHER" id="PTHR47150">
    <property type="entry name" value="OS12G0169200 PROTEIN"/>
    <property type="match status" value="1"/>
</dbReference>
<evidence type="ECO:0000313" key="2">
    <source>
        <dbReference type="Proteomes" id="UP001281410"/>
    </source>
</evidence>
<comment type="caution">
    <text evidence="1">The sequence shown here is derived from an EMBL/GenBank/DDBJ whole genome shotgun (WGS) entry which is preliminary data.</text>
</comment>
<dbReference type="Pfam" id="PF04827">
    <property type="entry name" value="Plant_tran"/>
    <property type="match status" value="1"/>
</dbReference>
<reference evidence="1" key="1">
    <citation type="journal article" date="2023" name="Plant J.">
        <title>Genome sequences and population genomics provide insights into the demographic history, inbreeding, and mutation load of two 'living fossil' tree species of Dipteronia.</title>
        <authorList>
            <person name="Feng Y."/>
            <person name="Comes H.P."/>
            <person name="Chen J."/>
            <person name="Zhu S."/>
            <person name="Lu R."/>
            <person name="Zhang X."/>
            <person name="Li P."/>
            <person name="Qiu J."/>
            <person name="Olsen K.M."/>
            <person name="Qiu Y."/>
        </authorList>
    </citation>
    <scope>NUCLEOTIDE SEQUENCE</scope>
    <source>
        <strain evidence="1">NBL</strain>
    </source>
</reference>
<dbReference type="AlphaFoldDB" id="A0AAE0A7Y5"/>
<gene>
    <name evidence="1" type="ORF">Dsin_019788</name>
</gene>
<accession>A0AAE0A7Y5</accession>
<dbReference type="InterPro" id="IPR006912">
    <property type="entry name" value="Harbinger_derived_prot"/>
</dbReference>
<keyword evidence="2" id="KW-1185">Reference proteome</keyword>
<dbReference type="EMBL" id="JANJYJ010000006">
    <property type="protein sequence ID" value="KAK3205742.1"/>
    <property type="molecule type" value="Genomic_DNA"/>
</dbReference>
<proteinExistence type="predicted"/>
<protein>
    <recommendedName>
        <fullName evidence="3">Nuclease HARBI1</fullName>
    </recommendedName>
</protein>
<dbReference type="Proteomes" id="UP001281410">
    <property type="component" value="Unassembled WGS sequence"/>
</dbReference>
<sequence>MLAYGCPADATDEYIKIGESTTIESLKRFCRAVMEEFVGEYLRSPNSTDVARLLRIGKDRGFPGMLGSLDCMHWKWKNYPTAWARQYAGRSGSPTIILEAVADYDLWIWHAYFGLPCTNNDINVLDASHLFANLAQDIAPPAHYVIQGKEYNIGYYLVDGIYSK</sequence>
<name>A0AAE0A7Y5_9ROSI</name>